<dbReference type="InterPro" id="IPR011009">
    <property type="entry name" value="Kinase-like_dom_sf"/>
</dbReference>
<evidence type="ECO:0000256" key="3">
    <source>
        <dbReference type="ARBA" id="ARBA00022741"/>
    </source>
</evidence>
<dbReference type="Gene3D" id="3.30.200.20">
    <property type="entry name" value="Phosphorylase Kinase, domain 1"/>
    <property type="match status" value="1"/>
</dbReference>
<keyword evidence="1 7" id="KW-0723">Serine/threonine-protein kinase</keyword>
<evidence type="ECO:0000256" key="1">
    <source>
        <dbReference type="ARBA" id="ARBA00022527"/>
    </source>
</evidence>
<accession>A0A3M7DEM8</accession>
<dbReference type="VEuPathDB" id="FungiDB:BTJ68_13487"/>
<evidence type="ECO:0000313" key="10">
    <source>
        <dbReference type="Proteomes" id="UP000270230"/>
    </source>
</evidence>
<dbReference type="InterPro" id="IPR000719">
    <property type="entry name" value="Prot_kinase_dom"/>
</dbReference>
<evidence type="ECO:0000256" key="6">
    <source>
        <dbReference type="PROSITE-ProRule" id="PRU10141"/>
    </source>
</evidence>
<evidence type="ECO:0000313" key="9">
    <source>
        <dbReference type="EMBL" id="RMY62775.1"/>
    </source>
</evidence>
<evidence type="ECO:0000256" key="7">
    <source>
        <dbReference type="RuleBase" id="RU000304"/>
    </source>
</evidence>
<protein>
    <recommendedName>
        <fullName evidence="8">Protein kinase domain-containing protein</fullName>
    </recommendedName>
</protein>
<keyword evidence="2" id="KW-0808">Transferase</keyword>
<reference evidence="9 10" key="1">
    <citation type="journal article" date="2018" name="BMC Genomics">
        <title>Genomic evidence for intraspecific hybridization in a clonal and extremely halotolerant yeast.</title>
        <authorList>
            <person name="Gostincar C."/>
            <person name="Stajich J.E."/>
            <person name="Zupancic J."/>
            <person name="Zalar P."/>
            <person name="Gunde-Cimerman N."/>
        </authorList>
    </citation>
    <scope>NUCLEOTIDE SEQUENCE [LARGE SCALE GENOMIC DNA]</scope>
    <source>
        <strain evidence="9 10">EXF-151</strain>
    </source>
</reference>
<feature type="binding site" evidence="6">
    <location>
        <position position="120"/>
    </location>
    <ligand>
        <name>ATP</name>
        <dbReference type="ChEBI" id="CHEBI:30616"/>
    </ligand>
</feature>
<dbReference type="GO" id="GO:0005634">
    <property type="term" value="C:nucleus"/>
    <property type="evidence" value="ECO:0007669"/>
    <property type="project" value="TreeGrafter"/>
</dbReference>
<dbReference type="Gene3D" id="1.10.510.10">
    <property type="entry name" value="Transferase(Phosphotransferase) domain 1"/>
    <property type="match status" value="1"/>
</dbReference>
<organism evidence="9 10">
    <name type="scientific">Hortaea werneckii</name>
    <name type="common">Black yeast</name>
    <name type="synonym">Cladosporium werneckii</name>
    <dbReference type="NCBI Taxonomy" id="91943"/>
    <lineage>
        <taxon>Eukaryota</taxon>
        <taxon>Fungi</taxon>
        <taxon>Dikarya</taxon>
        <taxon>Ascomycota</taxon>
        <taxon>Pezizomycotina</taxon>
        <taxon>Dothideomycetes</taxon>
        <taxon>Dothideomycetidae</taxon>
        <taxon>Mycosphaerellales</taxon>
        <taxon>Teratosphaeriaceae</taxon>
        <taxon>Hortaea</taxon>
    </lineage>
</organism>
<gene>
    <name evidence="9" type="ORF">D0865_00241</name>
</gene>
<comment type="caution">
    <text evidence="9">The sequence shown here is derived from an EMBL/GenBank/DDBJ whole genome shotgun (WGS) entry which is preliminary data.</text>
</comment>
<dbReference type="PROSITE" id="PS00107">
    <property type="entry name" value="PROTEIN_KINASE_ATP"/>
    <property type="match status" value="1"/>
</dbReference>
<dbReference type="SMART" id="SM00220">
    <property type="entry name" value="S_TKc"/>
    <property type="match status" value="1"/>
</dbReference>
<dbReference type="OrthoDB" id="5979581at2759"/>
<dbReference type="PANTHER" id="PTHR45646">
    <property type="entry name" value="SERINE/THREONINE-PROTEIN KINASE DOA-RELATED"/>
    <property type="match status" value="1"/>
</dbReference>
<evidence type="ECO:0000259" key="8">
    <source>
        <dbReference type="PROSITE" id="PS50011"/>
    </source>
</evidence>
<dbReference type="PROSITE" id="PS50011">
    <property type="entry name" value="PROTEIN_KINASE_DOM"/>
    <property type="match status" value="1"/>
</dbReference>
<dbReference type="Proteomes" id="UP000270230">
    <property type="component" value="Unassembled WGS sequence"/>
</dbReference>
<feature type="domain" description="Protein kinase" evidence="8">
    <location>
        <begin position="91"/>
        <end position="435"/>
    </location>
</feature>
<dbReference type="PANTHER" id="PTHR45646:SF11">
    <property type="entry name" value="SERINE_THREONINE-PROTEIN KINASE DOA"/>
    <property type="match status" value="1"/>
</dbReference>
<dbReference type="EMBL" id="QWIN01000006">
    <property type="protein sequence ID" value="RMY62775.1"/>
    <property type="molecule type" value="Genomic_DNA"/>
</dbReference>
<evidence type="ECO:0000256" key="5">
    <source>
        <dbReference type="ARBA" id="ARBA00022840"/>
    </source>
</evidence>
<evidence type="ECO:0000256" key="2">
    <source>
        <dbReference type="ARBA" id="ARBA00022679"/>
    </source>
</evidence>
<proteinExistence type="inferred from homology"/>
<comment type="similarity">
    <text evidence="7">Belongs to the protein kinase superfamily.</text>
</comment>
<dbReference type="InterPro" id="IPR008271">
    <property type="entry name" value="Ser/Thr_kinase_AS"/>
</dbReference>
<dbReference type="InterPro" id="IPR051175">
    <property type="entry name" value="CLK_kinases"/>
</dbReference>
<name>A0A3M7DEM8_HORWE</name>
<dbReference type="AlphaFoldDB" id="A0A3M7DEM8"/>
<dbReference type="InterPro" id="IPR017441">
    <property type="entry name" value="Protein_kinase_ATP_BS"/>
</dbReference>
<dbReference type="GO" id="GO:0005524">
    <property type="term" value="F:ATP binding"/>
    <property type="evidence" value="ECO:0007669"/>
    <property type="project" value="UniProtKB-UniRule"/>
</dbReference>
<dbReference type="SUPFAM" id="SSF56112">
    <property type="entry name" value="Protein kinase-like (PK-like)"/>
    <property type="match status" value="1"/>
</dbReference>
<keyword evidence="3 6" id="KW-0547">Nucleotide-binding</keyword>
<dbReference type="PROSITE" id="PS00108">
    <property type="entry name" value="PROTEIN_KINASE_ST"/>
    <property type="match status" value="1"/>
</dbReference>
<dbReference type="GO" id="GO:0043484">
    <property type="term" value="P:regulation of RNA splicing"/>
    <property type="evidence" value="ECO:0007669"/>
    <property type="project" value="TreeGrafter"/>
</dbReference>
<keyword evidence="5 6" id="KW-0067">ATP-binding</keyword>
<evidence type="ECO:0000256" key="4">
    <source>
        <dbReference type="ARBA" id="ARBA00022777"/>
    </source>
</evidence>
<dbReference type="GO" id="GO:0004674">
    <property type="term" value="F:protein serine/threonine kinase activity"/>
    <property type="evidence" value="ECO:0007669"/>
    <property type="project" value="UniProtKB-KW"/>
</dbReference>
<dbReference type="Pfam" id="PF00069">
    <property type="entry name" value="Pkinase"/>
    <property type="match status" value="1"/>
</dbReference>
<keyword evidence="4" id="KW-0418">Kinase</keyword>
<dbReference type="VEuPathDB" id="FungiDB:BTJ68_13345"/>
<sequence length="437" mass="49947">MYCSPVLVAKQLWRSSVRTPLQLRVFHASSPQITLPPGWFASRLASPIRRFPDNGFNVIDSTTKVEEEKWSWYSSEAFYPARIGELLHSRYQIIGKLGYGGHSTTWLCRDLRAHKYVVAKICETVDFSAERELLAYTRISSLKSSHNGSALLRKMLDTFEISNRGQKHTCLIHEPLGMGLETCRSFFPDRTFPDIMIKSILKHLLIALDFLHTEAGIVHTDLKAANVLFSISDEGILKDYENNQMTHPSARKIVGENVIYASRELGWDKEVPGRPSRPTLIDFGEAKCSRDINHGLIQPAAYRAPEVTFNMPWNSSVDIWNLGVLTWHLRHNELLFTTTPREGEDMAYHEIPRMVDELGMPPAEFIQRSNFPRLYFDDYRKGTGGCPTTRPTPSPKRLIPSETTPEDFVAFMKKMLTWLPEERQSAEQLFGDAWLNS</sequence>